<reference evidence="3" key="1">
    <citation type="journal article" date="2015" name="Proc. Natl. Acad. Sci. U.S.A.">
        <title>Genome sequence of the Asian Tiger mosquito, Aedes albopictus, reveals insights into its biology, genetics, and evolution.</title>
        <authorList>
            <person name="Chen X.G."/>
            <person name="Jiang X."/>
            <person name="Gu J."/>
            <person name="Xu M."/>
            <person name="Wu Y."/>
            <person name="Deng Y."/>
            <person name="Zhang C."/>
            <person name="Bonizzoni M."/>
            <person name="Dermauw W."/>
            <person name="Vontas J."/>
            <person name="Armbruster P."/>
            <person name="Huang X."/>
            <person name="Yang Y."/>
            <person name="Zhang H."/>
            <person name="He W."/>
            <person name="Peng H."/>
            <person name="Liu Y."/>
            <person name="Wu K."/>
            <person name="Chen J."/>
            <person name="Lirakis M."/>
            <person name="Topalis P."/>
            <person name="Van Leeuwen T."/>
            <person name="Hall A.B."/>
            <person name="Jiang X."/>
            <person name="Thorpe C."/>
            <person name="Mueller R.L."/>
            <person name="Sun C."/>
            <person name="Waterhouse R.M."/>
            <person name="Yan G."/>
            <person name="Tu Z.J."/>
            <person name="Fang X."/>
            <person name="James A.A."/>
        </authorList>
    </citation>
    <scope>NUCLEOTIDE SEQUENCE [LARGE SCALE GENOMIC DNA]</scope>
    <source>
        <strain evidence="3">Foshan</strain>
    </source>
</reference>
<dbReference type="Gene3D" id="3.30.420.10">
    <property type="entry name" value="Ribonuclease H-like superfamily/Ribonuclease H"/>
    <property type="match status" value="1"/>
</dbReference>
<dbReference type="PROSITE" id="PS50994">
    <property type="entry name" value="INTEGRASE"/>
    <property type="match status" value="1"/>
</dbReference>
<evidence type="ECO:0000259" key="1">
    <source>
        <dbReference type="PROSITE" id="PS50994"/>
    </source>
</evidence>
<dbReference type="EnsemblMetazoa" id="AALFPA23_002140.R1812">
    <property type="protein sequence ID" value="AALFPA23_002140.P1812"/>
    <property type="gene ID" value="AALFPA23_002140"/>
</dbReference>
<sequence>MADNTVEVHLLISKSHLAPKATIPRLELCGFRLMSRLVVKVVSALKVKFDRMVLYSDSTITLGWLSKSPSQLNTYVANRVAHIQELTPRPTYDYKYVRTNANPADLVSRGLYPEALIGNRFWWHGPDFIQQSAYEEDPMEEIAELPEVKVAAAVATDDNELEYHRVLAKFSSFRKLQRVIAYVIRFTNKTRKRLTEGDCGPYPTVAELRSSLLAIVYMAQQQRLQEDIQEVQKKQGTTEKYVGRLRSLNPWIDSRGILRVNGRIKHANVSYEQRCPAVLPANHHVTDILIQAIHQENLHVGPNGTLSVLRQQIRKCVRCFRVAPPETKLFMGDLPRCRVTQALPFERTGVDFAGPIFVRKGNPRKPVYCKAYVALFVCMVTKCVHIELVSNLTTDAFIAALHRFVARRGIPVHMYSDNATNFAGSSSELHELYSLLHQQLTNDAIQGFCLPKEISWHFIPPRSPHVGGLWEAGVKSAKYLIKRTAGDTKLTEEEWSTLLTQIEGILNSRPLVPQTADPDDYSVITPGHLLIGRPITAIPEPAYDQIKHGTLSR</sequence>
<dbReference type="RefSeq" id="XP_062711484.1">
    <property type="nucleotide sequence ID" value="XM_062855500.1"/>
</dbReference>
<dbReference type="Proteomes" id="UP000069940">
    <property type="component" value="Unassembled WGS sequence"/>
</dbReference>
<dbReference type="PANTHER" id="PTHR47331">
    <property type="entry name" value="PHD-TYPE DOMAIN-CONTAINING PROTEIN"/>
    <property type="match status" value="1"/>
</dbReference>
<proteinExistence type="predicted"/>
<dbReference type="PANTHER" id="PTHR47331:SF1">
    <property type="entry name" value="GAG-LIKE PROTEIN"/>
    <property type="match status" value="1"/>
</dbReference>
<accession>A0ABM1XRG9</accession>
<keyword evidence="3" id="KW-1185">Reference proteome</keyword>
<reference evidence="2" key="2">
    <citation type="submission" date="2025-05" db="UniProtKB">
        <authorList>
            <consortium name="EnsemblMetazoa"/>
        </authorList>
    </citation>
    <scope>IDENTIFICATION</scope>
    <source>
        <strain evidence="2">Foshan</strain>
    </source>
</reference>
<dbReference type="InterPro" id="IPR012337">
    <property type="entry name" value="RNaseH-like_sf"/>
</dbReference>
<name>A0ABM1XRG9_AEDAL</name>
<evidence type="ECO:0000313" key="2">
    <source>
        <dbReference type="EnsemblMetazoa" id="AALFPA23_002140.P1812"/>
    </source>
</evidence>
<dbReference type="InterPro" id="IPR001584">
    <property type="entry name" value="Integrase_cat-core"/>
</dbReference>
<feature type="domain" description="Integrase catalytic" evidence="1">
    <location>
        <begin position="340"/>
        <end position="534"/>
    </location>
</feature>
<protein>
    <recommendedName>
        <fullName evidence="1">Integrase catalytic domain-containing protein</fullName>
    </recommendedName>
</protein>
<organism evidence="2 3">
    <name type="scientific">Aedes albopictus</name>
    <name type="common">Asian tiger mosquito</name>
    <name type="synonym">Stegomyia albopicta</name>
    <dbReference type="NCBI Taxonomy" id="7160"/>
    <lineage>
        <taxon>Eukaryota</taxon>
        <taxon>Metazoa</taxon>
        <taxon>Ecdysozoa</taxon>
        <taxon>Arthropoda</taxon>
        <taxon>Hexapoda</taxon>
        <taxon>Insecta</taxon>
        <taxon>Pterygota</taxon>
        <taxon>Neoptera</taxon>
        <taxon>Endopterygota</taxon>
        <taxon>Diptera</taxon>
        <taxon>Nematocera</taxon>
        <taxon>Culicoidea</taxon>
        <taxon>Culicidae</taxon>
        <taxon>Culicinae</taxon>
        <taxon>Aedini</taxon>
        <taxon>Aedes</taxon>
        <taxon>Stegomyia</taxon>
    </lineage>
</organism>
<dbReference type="Pfam" id="PF05380">
    <property type="entry name" value="Peptidase_A17"/>
    <property type="match status" value="1"/>
</dbReference>
<dbReference type="SUPFAM" id="SSF53098">
    <property type="entry name" value="Ribonuclease H-like"/>
    <property type="match status" value="1"/>
</dbReference>
<evidence type="ECO:0000313" key="3">
    <source>
        <dbReference type="Proteomes" id="UP000069940"/>
    </source>
</evidence>
<dbReference type="InterPro" id="IPR036397">
    <property type="entry name" value="RNaseH_sf"/>
</dbReference>
<dbReference type="GeneID" id="134289542"/>
<dbReference type="InterPro" id="IPR008042">
    <property type="entry name" value="Retrotrans_Pao"/>
</dbReference>